<dbReference type="STRING" id="883113.HMPREF9708_00775"/>
<name>H3NIT6_9LACT</name>
<accession>H3NIT6</accession>
<evidence type="ECO:0008006" key="4">
    <source>
        <dbReference type="Google" id="ProtNLM"/>
    </source>
</evidence>
<reference evidence="2 3" key="1">
    <citation type="submission" date="2012-01" db="EMBL/GenBank/DDBJ databases">
        <title>The Genome Sequence of Facklamia languida CCUG 37842.</title>
        <authorList>
            <consortium name="The Broad Institute Genome Sequencing Platform"/>
            <person name="Earl A."/>
            <person name="Ward D."/>
            <person name="Feldgarden M."/>
            <person name="Gevers D."/>
            <person name="Huys G."/>
            <person name="Young S.K."/>
            <person name="Zeng Q."/>
            <person name="Gargeya S."/>
            <person name="Fitzgerald M."/>
            <person name="Haas B."/>
            <person name="Abouelleil A."/>
            <person name="Alvarado L."/>
            <person name="Arachchi H.M."/>
            <person name="Berlin A."/>
            <person name="Chapman S.B."/>
            <person name="Gearin G."/>
            <person name="Goldberg J."/>
            <person name="Griggs A."/>
            <person name="Gujja S."/>
            <person name="Hansen M."/>
            <person name="Heiman D."/>
            <person name="Howarth C."/>
            <person name="Larimer J."/>
            <person name="Lui A."/>
            <person name="MacDonald P.J.P."/>
            <person name="McCowen C."/>
            <person name="Montmayeur A."/>
            <person name="Murphy C."/>
            <person name="Neiman D."/>
            <person name="Pearson M."/>
            <person name="Priest M."/>
            <person name="Roberts A."/>
            <person name="Saif S."/>
            <person name="Shea T."/>
            <person name="Sisk P."/>
            <person name="Stolte C."/>
            <person name="Sykes S."/>
            <person name="Wortman J."/>
            <person name="Nusbaum C."/>
            <person name="Birren B."/>
        </authorList>
    </citation>
    <scope>NUCLEOTIDE SEQUENCE [LARGE SCALE GENOMIC DNA]</scope>
    <source>
        <strain evidence="2 3">CCUG 37842</strain>
    </source>
</reference>
<dbReference type="InterPro" id="IPR025659">
    <property type="entry name" value="Tubby-like_C"/>
</dbReference>
<dbReference type="EMBL" id="AGEG01000009">
    <property type="protein sequence ID" value="EHR37214.1"/>
    <property type="molecule type" value="Genomic_DNA"/>
</dbReference>
<dbReference type="RefSeq" id="WP_006308802.1">
    <property type="nucleotide sequence ID" value="NZ_JH601133.1"/>
</dbReference>
<dbReference type="SUPFAM" id="SSF54518">
    <property type="entry name" value="Tubby C-terminal domain-like"/>
    <property type="match status" value="1"/>
</dbReference>
<dbReference type="Gene3D" id="2.40.160.200">
    <property type="entry name" value="LURP1-related"/>
    <property type="match status" value="1"/>
</dbReference>
<protein>
    <recommendedName>
        <fullName evidence="4">LURP-one-related family protein</fullName>
    </recommendedName>
</protein>
<sequence length="161" mass="18943">MKLYMKQKFWSLKEDFDIYDSEGQAVYRVASKWLTLGRKMKIMDGQTGEAVCQVDQQVIAFTPTMKVYYQGQHFCTIRKKITLFRPKYVVSGLNWQIEGNIFQHDYKIRDHRGHVIVEVRKKFFAWSDTFEFNIKDETIDPVQVVAVILAIDMAMDQAESN</sequence>
<proteinExistence type="inferred from homology"/>
<keyword evidence="3" id="KW-1185">Reference proteome</keyword>
<comment type="caution">
    <text evidence="2">The sequence shown here is derived from an EMBL/GenBank/DDBJ whole genome shotgun (WGS) entry which is preliminary data.</text>
</comment>
<dbReference type="AlphaFoldDB" id="H3NIT6"/>
<evidence type="ECO:0000313" key="2">
    <source>
        <dbReference type="EMBL" id="EHR37214.1"/>
    </source>
</evidence>
<evidence type="ECO:0000313" key="3">
    <source>
        <dbReference type="Proteomes" id="UP000006190"/>
    </source>
</evidence>
<dbReference type="InterPro" id="IPR038595">
    <property type="entry name" value="LOR_sf"/>
</dbReference>
<dbReference type="HOGENOM" id="CLU_108507_1_0_9"/>
<dbReference type="InterPro" id="IPR007612">
    <property type="entry name" value="LOR"/>
</dbReference>
<organism evidence="2 3">
    <name type="scientific">Facklamia languida CCUG 37842</name>
    <dbReference type="NCBI Taxonomy" id="883113"/>
    <lineage>
        <taxon>Bacteria</taxon>
        <taxon>Bacillati</taxon>
        <taxon>Bacillota</taxon>
        <taxon>Bacilli</taxon>
        <taxon>Lactobacillales</taxon>
        <taxon>Aerococcaceae</taxon>
        <taxon>Facklamia</taxon>
    </lineage>
</organism>
<comment type="similarity">
    <text evidence="1">Belongs to the LOR family.</text>
</comment>
<gene>
    <name evidence="2" type="ORF">HMPREF9708_00775</name>
</gene>
<evidence type="ECO:0000256" key="1">
    <source>
        <dbReference type="ARBA" id="ARBA00005437"/>
    </source>
</evidence>
<dbReference type="Pfam" id="PF04525">
    <property type="entry name" value="LOR"/>
    <property type="match status" value="1"/>
</dbReference>
<dbReference type="eggNOG" id="COG4894">
    <property type="taxonomic scope" value="Bacteria"/>
</dbReference>
<dbReference type="OrthoDB" id="652307at2"/>
<dbReference type="Proteomes" id="UP000006190">
    <property type="component" value="Unassembled WGS sequence"/>
</dbReference>
<dbReference type="PATRIC" id="fig|883113.3.peg.773"/>